<keyword evidence="2" id="KW-1185">Reference proteome</keyword>
<organism evidence="1 2">
    <name type="scientific">Flavobacterium cerinum</name>
    <dbReference type="NCBI Taxonomy" id="2502784"/>
    <lineage>
        <taxon>Bacteria</taxon>
        <taxon>Pseudomonadati</taxon>
        <taxon>Bacteroidota</taxon>
        <taxon>Flavobacteriia</taxon>
        <taxon>Flavobacteriales</taxon>
        <taxon>Flavobacteriaceae</taxon>
        <taxon>Flavobacterium</taxon>
    </lineage>
</organism>
<accession>A0ABY5ISE9</accession>
<sequence length="512" mass="60531">MQGHSLWDKIPQSKSDSFKADIKEGKVPELPYFIVDQNEAKTKIKTKIDDIKKGRFQTSIITANYGNGKTNILKYLSLYYRSNDDIQVLYYRADADNYDIILNLLRIIEDNYTNYIVESVQALVGEQFEHASLANNYKDNFGAIEQYTNKLFSSSNSLSEIKNLFYLGTGRLNSKRYFDKHDLRQLKDYERREILVLFLNILSQTGRFIIFCIDEVEKIREKSKIRFSHFLTSLRELIDLSNKVKGHYLILAMTDSTDSNIIQITNEALYTRIYQHIIPINPISEKKDKIELIEYLKEIFDSNESTDDVLKKLSKETDAISNRLLIQRISDILFGKTEKKTLETELRENSLLEIFSNTKKDLDINVEAFKNLHRKFFDPLEYYLESFNIKIEEFTSQLRYYYNYETDTLCYFIFNNDLTVIDSEIQKIMSCTEYLNLDKKIDFKNISLFVPASMELNYSYLEKYSFFDSFKLSIIDVENFEDLFTLLELYRQHFEHQIKLKPIIENYTNSSL</sequence>
<dbReference type="InterPro" id="IPR027417">
    <property type="entry name" value="P-loop_NTPase"/>
</dbReference>
<dbReference type="RefSeq" id="WP_256551449.1">
    <property type="nucleotide sequence ID" value="NZ_CP101751.1"/>
</dbReference>
<dbReference type="SUPFAM" id="SSF52540">
    <property type="entry name" value="P-loop containing nucleoside triphosphate hydrolases"/>
    <property type="match status" value="1"/>
</dbReference>
<evidence type="ECO:0000313" key="2">
    <source>
        <dbReference type="Proteomes" id="UP001059844"/>
    </source>
</evidence>
<evidence type="ECO:0000313" key="1">
    <source>
        <dbReference type="EMBL" id="UUC45763.1"/>
    </source>
</evidence>
<proteinExistence type="predicted"/>
<reference evidence="1" key="1">
    <citation type="submission" date="2022-07" db="EMBL/GenBank/DDBJ databases">
        <title>Isolation, identification, and degradation of a PFOSA degrading strain from sewage treatment plant.</title>
        <authorList>
            <person name="Zhang L."/>
            <person name="Huo Y."/>
        </authorList>
    </citation>
    <scope>NUCLEOTIDE SEQUENCE</scope>
    <source>
        <strain evidence="1">C1</strain>
    </source>
</reference>
<protein>
    <recommendedName>
        <fullName evidence="3">ATP-binding protein</fullName>
    </recommendedName>
</protein>
<name>A0ABY5ISE9_9FLAO</name>
<gene>
    <name evidence="1" type="ORF">NOX80_00790</name>
</gene>
<dbReference type="EMBL" id="CP101751">
    <property type="protein sequence ID" value="UUC45763.1"/>
    <property type="molecule type" value="Genomic_DNA"/>
</dbReference>
<evidence type="ECO:0008006" key="3">
    <source>
        <dbReference type="Google" id="ProtNLM"/>
    </source>
</evidence>
<dbReference type="Proteomes" id="UP001059844">
    <property type="component" value="Chromosome"/>
</dbReference>